<organism evidence="2 3">
    <name type="scientific">Deinococcus gobiensis (strain DSM 21396 / JCM 16679 / CGMCC 1.7299 / I-0)</name>
    <dbReference type="NCBI Taxonomy" id="745776"/>
    <lineage>
        <taxon>Bacteria</taxon>
        <taxon>Thermotogati</taxon>
        <taxon>Deinococcota</taxon>
        <taxon>Deinococci</taxon>
        <taxon>Deinococcales</taxon>
        <taxon>Deinococcaceae</taxon>
        <taxon>Deinococcus</taxon>
    </lineage>
</organism>
<evidence type="ECO:0000313" key="3">
    <source>
        <dbReference type="Proteomes" id="UP000007575"/>
    </source>
</evidence>
<evidence type="ECO:0000256" key="1">
    <source>
        <dbReference type="SAM" id="SignalP"/>
    </source>
</evidence>
<keyword evidence="3" id="KW-1185">Reference proteome</keyword>
<sequence length="77" mass="7973">MKTRIKPPTLLVPTLLSLLPLILLPSARADTAPCTATASITCAAPGTQKIVIPACYCDAGRIVTLPPVLVTPVVRAP</sequence>
<accession>H8H157</accession>
<proteinExistence type="predicted"/>
<dbReference type="EMBL" id="CP002192">
    <property type="protein sequence ID" value="AFD27076.1"/>
    <property type="molecule type" value="Genomic_DNA"/>
</dbReference>
<dbReference type="OrthoDB" id="9992955at2"/>
<keyword evidence="1" id="KW-0732">Signal</keyword>
<keyword evidence="2" id="KW-0614">Plasmid</keyword>
<dbReference type="Proteomes" id="UP000007575">
    <property type="component" value="Plasmid P1"/>
</dbReference>
<evidence type="ECO:0000313" key="2">
    <source>
        <dbReference type="EMBL" id="AFD27076.1"/>
    </source>
</evidence>
<protein>
    <submittedName>
        <fullName evidence="2">Uncharacterized protein</fullName>
    </submittedName>
</protein>
<dbReference type="KEGG" id="dgo:DGo_PA0190"/>
<gene>
    <name evidence="2" type="ordered locus">DGo_PA0190</name>
</gene>
<dbReference type="AlphaFoldDB" id="H8H157"/>
<geneLocation type="plasmid" evidence="2 3">
    <name>P1</name>
</geneLocation>
<dbReference type="RefSeq" id="WP_014695594.1">
    <property type="nucleotide sequence ID" value="NC_017805.1"/>
</dbReference>
<dbReference type="PATRIC" id="fig|745776.4.peg.3227"/>
<feature type="chain" id="PRO_5003612357" evidence="1">
    <location>
        <begin position="30"/>
        <end position="77"/>
    </location>
</feature>
<name>H8H157_DEIGI</name>
<feature type="signal peptide" evidence="1">
    <location>
        <begin position="1"/>
        <end position="29"/>
    </location>
</feature>
<reference evidence="2 3" key="1">
    <citation type="journal article" date="2012" name="PLoS ONE">
        <title>Genome sequence and transcriptome analysis of the radioresistant bacterium Deinococcus gobiensis: insights into the extreme environmental adaptations.</title>
        <authorList>
            <person name="Yuan M."/>
            <person name="Chen M."/>
            <person name="Zhang W."/>
            <person name="Lu W."/>
            <person name="Wang J."/>
            <person name="Yang M."/>
            <person name="Zhao P."/>
            <person name="Tang R."/>
            <person name="Li X."/>
            <person name="Hao Y."/>
            <person name="Zhou Z."/>
            <person name="Zhan Y."/>
            <person name="Yu H."/>
            <person name="Teng C."/>
            <person name="Yan Y."/>
            <person name="Ping S."/>
            <person name="Wang Y."/>
            <person name="Lin M."/>
        </authorList>
    </citation>
    <scope>NUCLEOTIDE SEQUENCE [LARGE SCALE GENOMIC DNA]</scope>
    <source>
        <strain evidence="3">DSM 21396 / JCM 16679 / CGMCC 1.7299 / I-0</strain>
        <plasmid evidence="2">P1</plasmid>
    </source>
</reference>
<dbReference type="HOGENOM" id="CLU_2632268_0_0_0"/>